<comment type="similarity">
    <text evidence="1">Belongs to the short-chain dehydrogenases/reductases (SDR) family.</text>
</comment>
<dbReference type="RefSeq" id="WP_279246814.1">
    <property type="nucleotide sequence ID" value="NZ_SHNN01000004.1"/>
</dbReference>
<evidence type="ECO:0000256" key="3">
    <source>
        <dbReference type="ARBA" id="ARBA00023002"/>
    </source>
</evidence>
<protein>
    <submittedName>
        <fullName evidence="4">SDR family oxidoreductase</fullName>
    </submittedName>
</protein>
<accession>A0ABT3TNB1</accession>
<dbReference type="PANTHER" id="PTHR43618:SF8">
    <property type="entry name" value="7ALPHA-HYDROXYSTEROID DEHYDROGENASE"/>
    <property type="match status" value="1"/>
</dbReference>
<dbReference type="EMBL" id="SHNN01000004">
    <property type="protein sequence ID" value="MCX2982787.1"/>
    <property type="molecule type" value="Genomic_DNA"/>
</dbReference>
<keyword evidence="3" id="KW-0560">Oxidoreductase</keyword>
<name>A0ABT3TNB1_9GAMM</name>
<organism evidence="4 5">
    <name type="scientific">Candidatus Litorirhabdus singularis</name>
    <dbReference type="NCBI Taxonomy" id="2518993"/>
    <lineage>
        <taxon>Bacteria</taxon>
        <taxon>Pseudomonadati</taxon>
        <taxon>Pseudomonadota</taxon>
        <taxon>Gammaproteobacteria</taxon>
        <taxon>Cellvibrionales</taxon>
        <taxon>Halieaceae</taxon>
        <taxon>Candidatus Litorirhabdus</taxon>
    </lineage>
</organism>
<dbReference type="SUPFAM" id="SSF51735">
    <property type="entry name" value="NAD(P)-binding Rossmann-fold domains"/>
    <property type="match status" value="1"/>
</dbReference>
<dbReference type="PRINTS" id="PR00080">
    <property type="entry name" value="SDRFAMILY"/>
</dbReference>
<dbReference type="InterPro" id="IPR020904">
    <property type="entry name" value="Sc_DH/Rdtase_CS"/>
</dbReference>
<keyword evidence="2" id="KW-0521">NADP</keyword>
<proteinExistence type="inferred from homology"/>
<dbReference type="PRINTS" id="PR00081">
    <property type="entry name" value="GDHRDH"/>
</dbReference>
<comment type="caution">
    <text evidence="4">The sequence shown here is derived from an EMBL/GenBank/DDBJ whole genome shotgun (WGS) entry which is preliminary data.</text>
</comment>
<evidence type="ECO:0000313" key="4">
    <source>
        <dbReference type="EMBL" id="MCX2982787.1"/>
    </source>
</evidence>
<dbReference type="PROSITE" id="PS00061">
    <property type="entry name" value="ADH_SHORT"/>
    <property type="match status" value="1"/>
</dbReference>
<sequence>MATGKFEQVNFDYAGYTVLVTGGTHGIGEGIALAYLTAGADVIITGTRAQAADYDTDLSAYTYYQMLATDNASIAALAAAIPKLDILINNAGASLPGGRSEWEPEVFEEAVQINLTSNFRLAAALKDKLAASALPGGASIVGMASMTSLFGIEIVPGYGSAKTGLVGLTRVLGVTYARDNIRVNAIACGLIESNMTAGMLDIPEMIQPHLDRTPMQRLGVAADIAGPTLFLTSPLASYMTGQTITVDGGFSVQG</sequence>
<gene>
    <name evidence="4" type="ORF">EYC98_18140</name>
</gene>
<dbReference type="CDD" id="cd05233">
    <property type="entry name" value="SDR_c"/>
    <property type="match status" value="1"/>
</dbReference>
<dbReference type="Gene3D" id="3.40.50.720">
    <property type="entry name" value="NAD(P)-binding Rossmann-like Domain"/>
    <property type="match status" value="1"/>
</dbReference>
<dbReference type="InterPro" id="IPR052178">
    <property type="entry name" value="Sec_Metab_Biosynth_SDR"/>
</dbReference>
<dbReference type="Proteomes" id="UP001143362">
    <property type="component" value="Unassembled WGS sequence"/>
</dbReference>
<dbReference type="PANTHER" id="PTHR43618">
    <property type="entry name" value="7-ALPHA-HYDROXYSTEROID DEHYDROGENASE"/>
    <property type="match status" value="1"/>
</dbReference>
<keyword evidence="5" id="KW-1185">Reference proteome</keyword>
<evidence type="ECO:0000256" key="2">
    <source>
        <dbReference type="ARBA" id="ARBA00022857"/>
    </source>
</evidence>
<evidence type="ECO:0000256" key="1">
    <source>
        <dbReference type="ARBA" id="ARBA00006484"/>
    </source>
</evidence>
<dbReference type="InterPro" id="IPR002347">
    <property type="entry name" value="SDR_fam"/>
</dbReference>
<dbReference type="Pfam" id="PF13561">
    <property type="entry name" value="adh_short_C2"/>
    <property type="match status" value="1"/>
</dbReference>
<dbReference type="InterPro" id="IPR036291">
    <property type="entry name" value="NAD(P)-bd_dom_sf"/>
</dbReference>
<reference evidence="4" key="1">
    <citation type="submission" date="2019-02" db="EMBL/GenBank/DDBJ databases">
        <authorList>
            <person name="Li S.-H."/>
        </authorList>
    </citation>
    <scope>NUCLEOTIDE SEQUENCE</scope>
    <source>
        <strain evidence="4">IMCC14734</strain>
    </source>
</reference>
<evidence type="ECO:0000313" key="5">
    <source>
        <dbReference type="Proteomes" id="UP001143362"/>
    </source>
</evidence>